<evidence type="ECO:0000259" key="7">
    <source>
        <dbReference type="Pfam" id="PF10495"/>
    </source>
</evidence>
<dbReference type="GO" id="GO:0005815">
    <property type="term" value="C:microtubule organizing center"/>
    <property type="evidence" value="ECO:0007669"/>
    <property type="project" value="UniProtKB-SubCell"/>
</dbReference>
<keyword evidence="4 6" id="KW-0175">Coiled coil</keyword>
<dbReference type="GO" id="GO:0005737">
    <property type="term" value="C:cytoplasm"/>
    <property type="evidence" value="ECO:0007669"/>
    <property type="project" value="UniProtKB-ARBA"/>
</dbReference>
<dbReference type="Proteomes" id="UP000799436">
    <property type="component" value="Unassembled WGS sequence"/>
</dbReference>
<dbReference type="EMBL" id="ML995888">
    <property type="protein sequence ID" value="KAF2765558.1"/>
    <property type="molecule type" value="Genomic_DNA"/>
</dbReference>
<dbReference type="InterPro" id="IPR019528">
    <property type="entry name" value="PACT_domain"/>
</dbReference>
<sequence length="369" mass="42712">MLESDLQFAQQEKTIAEERMDLHDMVKRAKIEAEDLQIKLTERDRNLAAAAKRENELSNQLANAQQDIEDLNAHISDLESRMQTSSGKERELRSQLHALKDAKIRIEELEMQLGDRKGSSSGHARREAELRSQLRDAKLELESLQFEVQEKDDRLHNLTRKEQELRDRLKKARSDDTVNQAVESKLESADLELEDLSAQVAQLDAKLKAAAKREGELKMKLQSLQNALEADRSLDGKQWSQQLATTEKRHEAELKGLAKQIQFLRAKCYREGAFRADLTYTKKFFLMQVDVYNKCNQADLRLLEEMGITPDVSFRERRHSLKTVGLMVMGVVRMRRLMESWAGSRRLQESLLRKLEGMRRGQGRSERVR</sequence>
<protein>
    <recommendedName>
        <fullName evidence="7">Pericentrin/AKAP-450 centrosomal targeting domain-containing protein</fullName>
    </recommendedName>
</protein>
<keyword evidence="2" id="KW-0963">Cytoplasm</keyword>
<dbReference type="OrthoDB" id="10255000at2759"/>
<accession>A0A6G1KZG3</accession>
<keyword evidence="3" id="KW-0597">Phosphoprotein</keyword>
<evidence type="ECO:0000256" key="4">
    <source>
        <dbReference type="ARBA" id="ARBA00023054"/>
    </source>
</evidence>
<evidence type="ECO:0000256" key="1">
    <source>
        <dbReference type="ARBA" id="ARBA00004267"/>
    </source>
</evidence>
<gene>
    <name evidence="8" type="ORF">EJ03DRAFT_299853</name>
</gene>
<keyword evidence="9" id="KW-1185">Reference proteome</keyword>
<evidence type="ECO:0000313" key="9">
    <source>
        <dbReference type="Proteomes" id="UP000799436"/>
    </source>
</evidence>
<feature type="domain" description="Pericentrin/AKAP-450 centrosomal targeting" evidence="7">
    <location>
        <begin position="267"/>
        <end position="341"/>
    </location>
</feature>
<evidence type="ECO:0000256" key="6">
    <source>
        <dbReference type="SAM" id="Coils"/>
    </source>
</evidence>
<proteinExistence type="predicted"/>
<evidence type="ECO:0000256" key="2">
    <source>
        <dbReference type="ARBA" id="ARBA00022490"/>
    </source>
</evidence>
<comment type="subcellular location">
    <subcellularLocation>
        <location evidence="1">Cytoplasm</location>
        <location evidence="1">Cytoskeleton</location>
        <location evidence="1">Microtubule organizing center</location>
    </subcellularLocation>
</comment>
<organism evidence="8 9">
    <name type="scientific">Teratosphaeria nubilosa</name>
    <dbReference type="NCBI Taxonomy" id="161662"/>
    <lineage>
        <taxon>Eukaryota</taxon>
        <taxon>Fungi</taxon>
        <taxon>Dikarya</taxon>
        <taxon>Ascomycota</taxon>
        <taxon>Pezizomycotina</taxon>
        <taxon>Dothideomycetes</taxon>
        <taxon>Dothideomycetidae</taxon>
        <taxon>Mycosphaerellales</taxon>
        <taxon>Teratosphaeriaceae</taxon>
        <taxon>Teratosphaeria</taxon>
    </lineage>
</organism>
<dbReference type="Pfam" id="PF10495">
    <property type="entry name" value="PACT_coil_coil"/>
    <property type="match status" value="1"/>
</dbReference>
<evidence type="ECO:0000313" key="8">
    <source>
        <dbReference type="EMBL" id="KAF2765558.1"/>
    </source>
</evidence>
<dbReference type="Gene3D" id="1.10.287.1490">
    <property type="match status" value="1"/>
</dbReference>
<keyword evidence="5" id="KW-0206">Cytoskeleton</keyword>
<name>A0A6G1KZG3_9PEZI</name>
<evidence type="ECO:0000256" key="3">
    <source>
        <dbReference type="ARBA" id="ARBA00022553"/>
    </source>
</evidence>
<reference evidence="8" key="1">
    <citation type="journal article" date="2020" name="Stud. Mycol.">
        <title>101 Dothideomycetes genomes: a test case for predicting lifestyles and emergence of pathogens.</title>
        <authorList>
            <person name="Haridas S."/>
            <person name="Albert R."/>
            <person name="Binder M."/>
            <person name="Bloem J."/>
            <person name="Labutti K."/>
            <person name="Salamov A."/>
            <person name="Andreopoulos B."/>
            <person name="Baker S."/>
            <person name="Barry K."/>
            <person name="Bills G."/>
            <person name="Bluhm B."/>
            <person name="Cannon C."/>
            <person name="Castanera R."/>
            <person name="Culley D."/>
            <person name="Daum C."/>
            <person name="Ezra D."/>
            <person name="Gonzalez J."/>
            <person name="Henrissat B."/>
            <person name="Kuo A."/>
            <person name="Liang C."/>
            <person name="Lipzen A."/>
            <person name="Lutzoni F."/>
            <person name="Magnuson J."/>
            <person name="Mondo S."/>
            <person name="Nolan M."/>
            <person name="Ohm R."/>
            <person name="Pangilinan J."/>
            <person name="Park H.-J."/>
            <person name="Ramirez L."/>
            <person name="Alfaro M."/>
            <person name="Sun H."/>
            <person name="Tritt A."/>
            <person name="Yoshinaga Y."/>
            <person name="Zwiers L.-H."/>
            <person name="Turgeon B."/>
            <person name="Goodwin S."/>
            <person name="Spatafora J."/>
            <person name="Crous P."/>
            <person name="Grigoriev I."/>
        </authorList>
    </citation>
    <scope>NUCLEOTIDE SEQUENCE</scope>
    <source>
        <strain evidence="8">CBS 116005</strain>
    </source>
</reference>
<feature type="coiled-coil region" evidence="6">
    <location>
        <begin position="19"/>
        <end position="267"/>
    </location>
</feature>
<dbReference type="AlphaFoldDB" id="A0A6G1KZG3"/>
<evidence type="ECO:0000256" key="5">
    <source>
        <dbReference type="ARBA" id="ARBA00023212"/>
    </source>
</evidence>